<dbReference type="Pfam" id="PF26557">
    <property type="entry name" value="Cullin_AB"/>
    <property type="match status" value="1"/>
</dbReference>
<feature type="compositionally biased region" description="Polar residues" evidence="4">
    <location>
        <begin position="344"/>
        <end position="359"/>
    </location>
</feature>
<comment type="caution">
    <text evidence="6">The sequence shown here is derived from an EMBL/GenBank/DDBJ whole genome shotgun (WGS) entry which is preliminary data.</text>
</comment>
<dbReference type="SUPFAM" id="SSF75632">
    <property type="entry name" value="Cullin homology domain"/>
    <property type="match status" value="1"/>
</dbReference>
<dbReference type="SMART" id="SM00884">
    <property type="entry name" value="Cullin_Nedd8"/>
    <property type="match status" value="1"/>
</dbReference>
<feature type="compositionally biased region" description="Basic residues" evidence="4">
    <location>
        <begin position="8"/>
        <end position="20"/>
    </location>
</feature>
<keyword evidence="7" id="KW-1185">Reference proteome</keyword>
<accession>A0ABR3JIJ1</accession>
<sequence length="821" mass="93147">MASGLRSTRGRGKTIKAPKRHGPEVSVDATWTQLSQNLKEVLNNNAEKLSFEENHRFAYNLVLWKSGALLYKGVMELVVANLAKLAHEDVTPSFPTGAASDPVHQSHEAEMLLKALRRIWDDHTGNMTKLSQLLSYMDRIYTKSADVPQTREAGLKLFFEHILRPPSAIQEHVIAAILSQIQSERDGYVINRSALKECVDVFLSLETEKDGPSAYERDLEPAILKESQKFYASEGEKLIDSCDAPEYLRRVEARFTSEEDRTHHYLSPHSHPPLRKILEDHLLTAHSSTVISLPNSGLDVMIDHNQFDDLARLYRLFIMVPSGLPCLRKALKESVASRGRGVNKASSDPTDIATDTGQGKASGGGKPRIATSAAQTLSLALKWVQDILDLKDHFDQILIRSFKSDREIESALNEVFESVVNSNERCSEFISLFIDDHLKRGLKGKSDTEIDAVLDKTITIFRYVADKDVFERYYKGHLAKRLLHGRSVSDDAERGMLAKLKVECGYQFTHKLEGMFHDMKLSDDTMQAYRTHLEQSNPPDVPISVTVMTSSVWPVTQPNVSCSLPPALGKSCKSFEQFYLSRHSGRRLIWQMSLGNADVKVAFKNRTHELNVSTFALVTLLLFEDLPADEFLTYSEIREATSIEDSELKRHLQSLACAKYKVLKKHPPGREIEETDSFSFNEDFSANLQKIKISTVVSKVETAEERKATKGHVDEERRHQIEACIVRIMKDRKHMTHNDLVHQVARQLSARFAPEPADIKKRIEGLIEVRVSCSLPSSWHIPDAMALQREYLERCNDRKSYNYLVCVKRLRWSLLRLELLT</sequence>
<evidence type="ECO:0000313" key="7">
    <source>
        <dbReference type="Proteomes" id="UP001556367"/>
    </source>
</evidence>
<evidence type="ECO:0000256" key="2">
    <source>
        <dbReference type="PROSITE-ProRule" id="PRU00330"/>
    </source>
</evidence>
<dbReference type="SMART" id="SM00182">
    <property type="entry name" value="CULLIN"/>
    <property type="match status" value="1"/>
</dbReference>
<dbReference type="InterPro" id="IPR016159">
    <property type="entry name" value="Cullin_repeat-like_dom_sf"/>
</dbReference>
<organism evidence="6 7">
    <name type="scientific">Hohenbuehelia grisea</name>
    <dbReference type="NCBI Taxonomy" id="104357"/>
    <lineage>
        <taxon>Eukaryota</taxon>
        <taxon>Fungi</taxon>
        <taxon>Dikarya</taxon>
        <taxon>Basidiomycota</taxon>
        <taxon>Agaricomycotina</taxon>
        <taxon>Agaricomycetes</taxon>
        <taxon>Agaricomycetidae</taxon>
        <taxon>Agaricales</taxon>
        <taxon>Pleurotineae</taxon>
        <taxon>Pleurotaceae</taxon>
        <taxon>Hohenbuehelia</taxon>
    </lineage>
</organism>
<reference evidence="7" key="1">
    <citation type="submission" date="2024-06" db="EMBL/GenBank/DDBJ databases">
        <title>Multi-omics analyses provide insights into the biosynthesis of the anticancer antibiotic pleurotin in Hohenbuehelia grisea.</title>
        <authorList>
            <person name="Weaver J.A."/>
            <person name="Alberti F."/>
        </authorList>
    </citation>
    <scope>NUCLEOTIDE SEQUENCE [LARGE SCALE GENOMIC DNA]</scope>
    <source>
        <strain evidence="7">T-177</strain>
    </source>
</reference>
<evidence type="ECO:0000259" key="5">
    <source>
        <dbReference type="PROSITE" id="PS50069"/>
    </source>
</evidence>
<dbReference type="PROSITE" id="PS50069">
    <property type="entry name" value="CULLIN_2"/>
    <property type="match status" value="1"/>
</dbReference>
<dbReference type="InterPro" id="IPR045093">
    <property type="entry name" value="Cullin"/>
</dbReference>
<evidence type="ECO:0000256" key="1">
    <source>
        <dbReference type="ARBA" id="ARBA00006019"/>
    </source>
</evidence>
<dbReference type="InterPro" id="IPR059120">
    <property type="entry name" value="Cullin-like_AB"/>
</dbReference>
<gene>
    <name evidence="6" type="ORF">HGRIS_003887</name>
</gene>
<dbReference type="Gene3D" id="1.10.10.10">
    <property type="entry name" value="Winged helix-like DNA-binding domain superfamily/Winged helix DNA-binding domain"/>
    <property type="match status" value="1"/>
</dbReference>
<name>A0ABR3JIJ1_9AGAR</name>
<dbReference type="Gene3D" id="3.30.230.130">
    <property type="entry name" value="Cullin, Chain C, Domain 2"/>
    <property type="match status" value="1"/>
</dbReference>
<proteinExistence type="inferred from homology"/>
<feature type="domain" description="Cullin family profile" evidence="5">
    <location>
        <begin position="425"/>
        <end position="656"/>
    </location>
</feature>
<dbReference type="PANTHER" id="PTHR11932">
    <property type="entry name" value="CULLIN"/>
    <property type="match status" value="1"/>
</dbReference>
<protein>
    <recommendedName>
        <fullName evidence="5">Cullin family profile domain-containing protein</fullName>
    </recommendedName>
</protein>
<dbReference type="InterPro" id="IPR036388">
    <property type="entry name" value="WH-like_DNA-bd_sf"/>
</dbReference>
<dbReference type="Pfam" id="PF10557">
    <property type="entry name" value="Cullin_Nedd8"/>
    <property type="match status" value="1"/>
</dbReference>
<dbReference type="InterPro" id="IPR036317">
    <property type="entry name" value="Cullin_homology_sf"/>
</dbReference>
<evidence type="ECO:0000256" key="4">
    <source>
        <dbReference type="SAM" id="MobiDB-lite"/>
    </source>
</evidence>
<dbReference type="EMBL" id="JASNQZ010000007">
    <property type="protein sequence ID" value="KAL0954955.1"/>
    <property type="molecule type" value="Genomic_DNA"/>
</dbReference>
<dbReference type="SUPFAM" id="SSF46785">
    <property type="entry name" value="Winged helix' DNA-binding domain"/>
    <property type="match status" value="1"/>
</dbReference>
<feature type="region of interest" description="Disordered" evidence="4">
    <location>
        <begin position="1"/>
        <end position="24"/>
    </location>
</feature>
<evidence type="ECO:0000256" key="3">
    <source>
        <dbReference type="RuleBase" id="RU003829"/>
    </source>
</evidence>
<dbReference type="SUPFAM" id="SSF74788">
    <property type="entry name" value="Cullin repeat-like"/>
    <property type="match status" value="1"/>
</dbReference>
<dbReference type="InterPro" id="IPR001373">
    <property type="entry name" value="Cullin_N"/>
</dbReference>
<dbReference type="Pfam" id="PF00888">
    <property type="entry name" value="Cullin"/>
    <property type="match status" value="1"/>
</dbReference>
<dbReference type="Proteomes" id="UP001556367">
    <property type="component" value="Unassembled WGS sequence"/>
</dbReference>
<evidence type="ECO:0000313" key="6">
    <source>
        <dbReference type="EMBL" id="KAL0954955.1"/>
    </source>
</evidence>
<dbReference type="Gene3D" id="1.20.1310.10">
    <property type="entry name" value="Cullin Repeats"/>
    <property type="match status" value="4"/>
</dbReference>
<feature type="region of interest" description="Disordered" evidence="4">
    <location>
        <begin position="338"/>
        <end position="368"/>
    </location>
</feature>
<comment type="similarity">
    <text evidence="1 2 3">Belongs to the cullin family.</text>
</comment>
<dbReference type="InterPro" id="IPR019559">
    <property type="entry name" value="Cullin_neddylation_domain"/>
</dbReference>
<dbReference type="InterPro" id="IPR036390">
    <property type="entry name" value="WH_DNA-bd_sf"/>
</dbReference>
<dbReference type="InterPro" id="IPR016158">
    <property type="entry name" value="Cullin_homology"/>
</dbReference>